<feature type="compositionally biased region" description="Acidic residues" evidence="1">
    <location>
        <begin position="226"/>
        <end position="237"/>
    </location>
</feature>
<keyword evidence="2" id="KW-1133">Transmembrane helix</keyword>
<protein>
    <submittedName>
        <fullName evidence="3">Uncharacterized protein</fullName>
    </submittedName>
</protein>
<comment type="caution">
    <text evidence="3">The sequence shown here is derived from an EMBL/GenBank/DDBJ whole genome shotgun (WGS) entry which is preliminary data.</text>
</comment>
<evidence type="ECO:0000313" key="4">
    <source>
        <dbReference type="Proteomes" id="UP001498476"/>
    </source>
</evidence>
<sequence length="373" mass="40171">MASSLFQPRGGIIIEMFLVVVLFLVAPASSVAVDLSLKLSWSQDAPPSYQRPRDLPPRIFTRDDSSSCALEEHSQCGSQVPDDFCCPNDSQCMVIASNTTIVCCPKGVSCDAIQPIVCDVALQDIEEHPDAPIHTLALDKSMKRCGSACCPFGYVCRDGGRCQLDDNQTGYDYLIPESLSKPSSTSTPTPTSSTALTLETTEVSSTVITEPSSTSTSAPQSSNSNNDDDDDDDDEDEEKGKVSPAGVVTACTVGGVCCIAGLGIFVWLKWFRKRPDIPNTPSHESWGYFSTPGGSTKQLYLARGPDDKFVVTPTTAGFSPPPIPQAPGRRDNYSPVELPATPVSLCMWMDLEDASVEEPRLAYVVPAKQPREK</sequence>
<evidence type="ECO:0000256" key="1">
    <source>
        <dbReference type="SAM" id="MobiDB-lite"/>
    </source>
</evidence>
<feature type="transmembrane region" description="Helical" evidence="2">
    <location>
        <begin position="245"/>
        <end position="268"/>
    </location>
</feature>
<name>A0ABR1H0R5_9HYPO</name>
<accession>A0ABR1H0R5</accession>
<keyword evidence="4" id="KW-1185">Reference proteome</keyword>
<dbReference type="EMBL" id="JAZAVJ010000097">
    <property type="protein sequence ID" value="KAK7414698.1"/>
    <property type="molecule type" value="Genomic_DNA"/>
</dbReference>
<dbReference type="Proteomes" id="UP001498476">
    <property type="component" value="Unassembled WGS sequence"/>
</dbReference>
<proteinExistence type="predicted"/>
<feature type="compositionally biased region" description="Low complexity" evidence="1">
    <location>
        <begin position="176"/>
        <end position="225"/>
    </location>
</feature>
<feature type="region of interest" description="Disordered" evidence="1">
    <location>
        <begin position="175"/>
        <end position="242"/>
    </location>
</feature>
<evidence type="ECO:0000313" key="3">
    <source>
        <dbReference type="EMBL" id="KAK7414698.1"/>
    </source>
</evidence>
<keyword evidence="2" id="KW-0472">Membrane</keyword>
<organism evidence="3 4">
    <name type="scientific">Neonectria punicea</name>
    <dbReference type="NCBI Taxonomy" id="979145"/>
    <lineage>
        <taxon>Eukaryota</taxon>
        <taxon>Fungi</taxon>
        <taxon>Dikarya</taxon>
        <taxon>Ascomycota</taxon>
        <taxon>Pezizomycotina</taxon>
        <taxon>Sordariomycetes</taxon>
        <taxon>Hypocreomycetidae</taxon>
        <taxon>Hypocreales</taxon>
        <taxon>Nectriaceae</taxon>
        <taxon>Neonectria</taxon>
    </lineage>
</organism>
<gene>
    <name evidence="3" type="ORF">QQX98_006466</name>
</gene>
<reference evidence="3 4" key="1">
    <citation type="journal article" date="2025" name="Microbiol. Resour. Announc.">
        <title>Draft genome sequences for Neonectria magnoliae and Neonectria punicea, canker pathogens of Liriodendron tulipifera and Acer saccharum in West Virginia.</title>
        <authorList>
            <person name="Petronek H.M."/>
            <person name="Kasson M.T."/>
            <person name="Metheny A.M."/>
            <person name="Stauder C.M."/>
            <person name="Lovett B."/>
            <person name="Lynch S.C."/>
            <person name="Garnas J.R."/>
            <person name="Kasson L.R."/>
            <person name="Stajich J.E."/>
        </authorList>
    </citation>
    <scope>NUCLEOTIDE SEQUENCE [LARGE SCALE GENOMIC DNA]</scope>
    <source>
        <strain evidence="3 4">NRRL 64653</strain>
    </source>
</reference>
<evidence type="ECO:0000256" key="2">
    <source>
        <dbReference type="SAM" id="Phobius"/>
    </source>
</evidence>
<keyword evidence="2" id="KW-0812">Transmembrane</keyword>